<dbReference type="Gene3D" id="3.40.50.720">
    <property type="entry name" value="NAD(P)-binding Rossmann-like Domain"/>
    <property type="match status" value="1"/>
</dbReference>
<feature type="domain" description="NmrA-like" evidence="1">
    <location>
        <begin position="3"/>
        <end position="240"/>
    </location>
</feature>
<proteinExistence type="predicted"/>
<dbReference type="InterPro" id="IPR036291">
    <property type="entry name" value="NAD(P)-bd_dom_sf"/>
</dbReference>
<dbReference type="Pfam" id="PF05368">
    <property type="entry name" value="NmrA"/>
    <property type="match status" value="1"/>
</dbReference>
<accession>A0A4Q7KYF4</accession>
<keyword evidence="3" id="KW-1185">Reference proteome</keyword>
<dbReference type="RefSeq" id="WP_130344255.1">
    <property type="nucleotide sequence ID" value="NZ_SGWQ01000003.1"/>
</dbReference>
<comment type="caution">
    <text evidence="2">The sequence shown here is derived from an EMBL/GenBank/DDBJ whole genome shotgun (WGS) entry which is preliminary data.</text>
</comment>
<name>A0A4Q7KYF4_9PSEU</name>
<dbReference type="InterPro" id="IPR051604">
    <property type="entry name" value="Ergot_Alk_Oxidoreductase"/>
</dbReference>
<dbReference type="InterPro" id="IPR008030">
    <property type="entry name" value="NmrA-like"/>
</dbReference>
<reference evidence="2 3" key="1">
    <citation type="submission" date="2019-02" db="EMBL/GenBank/DDBJ databases">
        <title>Genomic Encyclopedia of Type Strains, Phase IV (KMG-IV): sequencing the most valuable type-strain genomes for metagenomic binning, comparative biology and taxonomic classification.</title>
        <authorList>
            <person name="Goeker M."/>
        </authorList>
    </citation>
    <scope>NUCLEOTIDE SEQUENCE [LARGE SCALE GENOMIC DNA]</scope>
    <source>
        <strain evidence="2 3">DSM 101727</strain>
    </source>
</reference>
<gene>
    <name evidence="2" type="ORF">EV193_103653</name>
</gene>
<dbReference type="OrthoDB" id="3207931at2"/>
<dbReference type="PANTHER" id="PTHR43162:SF1">
    <property type="entry name" value="PRESTALK A DIFFERENTIATION PROTEIN A"/>
    <property type="match status" value="1"/>
</dbReference>
<evidence type="ECO:0000313" key="3">
    <source>
        <dbReference type="Proteomes" id="UP000294257"/>
    </source>
</evidence>
<protein>
    <submittedName>
        <fullName evidence="2">Uncharacterized protein YbjT (DUF2867 family)</fullName>
    </submittedName>
</protein>
<evidence type="ECO:0000313" key="2">
    <source>
        <dbReference type="EMBL" id="RZS41330.1"/>
    </source>
</evidence>
<evidence type="ECO:0000259" key="1">
    <source>
        <dbReference type="Pfam" id="PF05368"/>
    </source>
</evidence>
<dbReference type="SUPFAM" id="SSF51735">
    <property type="entry name" value="NAD(P)-binding Rossmann-fold domains"/>
    <property type="match status" value="1"/>
</dbReference>
<dbReference type="PANTHER" id="PTHR43162">
    <property type="match status" value="1"/>
</dbReference>
<dbReference type="AlphaFoldDB" id="A0A4Q7KYF4"/>
<dbReference type="Gene3D" id="3.90.25.10">
    <property type="entry name" value="UDP-galactose 4-epimerase, domain 1"/>
    <property type="match status" value="1"/>
</dbReference>
<dbReference type="Proteomes" id="UP000294257">
    <property type="component" value="Unassembled WGS sequence"/>
</dbReference>
<organism evidence="2 3">
    <name type="scientific">Herbihabitans rhizosphaerae</name>
    <dbReference type="NCBI Taxonomy" id="1872711"/>
    <lineage>
        <taxon>Bacteria</taxon>
        <taxon>Bacillati</taxon>
        <taxon>Actinomycetota</taxon>
        <taxon>Actinomycetes</taxon>
        <taxon>Pseudonocardiales</taxon>
        <taxon>Pseudonocardiaceae</taxon>
        <taxon>Herbihabitans</taxon>
    </lineage>
</organism>
<sequence>MPILVTGATGTVGSSLVRQLVDAGEKVRALTRYPGAIGRKPPAGVEVVYGDLGKPETLVDPLTGVERMHLIAMNGYGVLSTAEQIVALAERAGVRRLTHLGHNDPSKDDEHPLEKPNRLVQQAIERSGLEWTHVYPGEFMANTLDWAESVKSGRRVRAPFGGWNSAMIHEADIAAVIMTALLEDGHAGATYWPTGPEPVRRRDAVRLIGEAIGAEVTFDELTPEQAREEWQSVYPDEVIEWFLDMGADPESNAHVAPDFEQVTGRRGRTFAQWAADHADDFR</sequence>
<dbReference type="EMBL" id="SGWQ01000003">
    <property type="protein sequence ID" value="RZS41330.1"/>
    <property type="molecule type" value="Genomic_DNA"/>
</dbReference>